<organism evidence="2">
    <name type="scientific">uncultured Stenotrophomonas sp</name>
    <dbReference type="NCBI Taxonomy" id="165438"/>
    <lineage>
        <taxon>Bacteria</taxon>
        <taxon>Pseudomonadati</taxon>
        <taxon>Pseudomonadota</taxon>
        <taxon>Gammaproteobacteria</taxon>
        <taxon>Lysobacterales</taxon>
        <taxon>Lysobacteraceae</taxon>
        <taxon>Stenotrophomonas</taxon>
        <taxon>environmental samples</taxon>
    </lineage>
</organism>
<reference evidence="2" key="1">
    <citation type="submission" date="2016-03" db="EMBL/GenBank/DDBJ databases">
        <authorList>
            <person name="Ploux O."/>
        </authorList>
    </citation>
    <scope>NUCLEOTIDE SEQUENCE</scope>
    <source>
        <strain evidence="2">UC10</strain>
    </source>
</reference>
<proteinExistence type="predicted"/>
<evidence type="ECO:0000313" key="2">
    <source>
        <dbReference type="EMBL" id="SBV37218.1"/>
    </source>
</evidence>
<protein>
    <submittedName>
        <fullName evidence="2">Uncharacterized protein</fullName>
    </submittedName>
</protein>
<dbReference type="AlphaFoldDB" id="A0A1Y5Q4H6"/>
<evidence type="ECO:0000256" key="1">
    <source>
        <dbReference type="SAM" id="MobiDB-lite"/>
    </source>
</evidence>
<name>A0A1Y5Q4H6_9GAMM</name>
<gene>
    <name evidence="2" type="ORF">STPYR_12148</name>
</gene>
<dbReference type="EMBL" id="FLTS01000001">
    <property type="protein sequence ID" value="SBV37218.1"/>
    <property type="molecule type" value="Genomic_DNA"/>
</dbReference>
<accession>A0A1Y5Q4H6</accession>
<dbReference type="PROSITE" id="PS51257">
    <property type="entry name" value="PROKAR_LIPOPROTEIN"/>
    <property type="match status" value="1"/>
</dbReference>
<feature type="compositionally biased region" description="Low complexity" evidence="1">
    <location>
        <begin position="27"/>
        <end position="62"/>
    </location>
</feature>
<sequence>METNRSLLVLGMAVILLAGCRKPDESAPAAPEPAATAPAAAVESAPAAEPATPATTPAPTATPAPGFDIAALPVSTADLPAWPYAVLPAGYAFDDADNLGKRTKDLARIPVWTGSQLLWVEGKVFSDGIDNIDGKTFSKFELGKGLRQQIEALGGVRVSERSYDRDTYKANEKELDDFRQEFRDLGDAYWYDKDVDTYAIRRADGLIWVVLQTRNNDAAILVAEGPLPAAAN</sequence>
<feature type="region of interest" description="Disordered" evidence="1">
    <location>
        <begin position="25"/>
        <end position="62"/>
    </location>
</feature>